<feature type="signal peptide" evidence="2">
    <location>
        <begin position="1"/>
        <end position="28"/>
    </location>
</feature>
<dbReference type="PANTHER" id="PTHR45625:SF3">
    <property type="entry name" value="PEPTIDYL-PROLYL CIS-TRANS ISOMERASE B-RELATED"/>
    <property type="match status" value="1"/>
</dbReference>
<keyword evidence="6" id="KW-1185">Reference proteome</keyword>
<protein>
    <recommendedName>
        <fullName evidence="2">Peptidyl-prolyl cis-trans isomerase</fullName>
        <shortName evidence="2">PPIase</shortName>
        <ecNumber evidence="2">5.2.1.8</ecNumber>
    </recommendedName>
</protein>
<dbReference type="OrthoDB" id="5507614at2"/>
<evidence type="ECO:0000313" key="6">
    <source>
        <dbReference type="Proteomes" id="UP000244201"/>
    </source>
</evidence>
<feature type="domain" description="PPIase cyclophilin-type" evidence="4">
    <location>
        <begin position="66"/>
        <end position="209"/>
    </location>
</feature>
<comment type="function">
    <text evidence="1 2">PPIases accelerate the folding of proteins. It catalyzes the cis-trans isomerization of proline imidic peptide bonds in oligopeptides.</text>
</comment>
<dbReference type="Proteomes" id="UP000244201">
    <property type="component" value="Chromosome"/>
</dbReference>
<evidence type="ECO:0000259" key="4">
    <source>
        <dbReference type="PROSITE" id="PS50072"/>
    </source>
</evidence>
<dbReference type="AlphaFoldDB" id="A0A2R4SWH0"/>
<dbReference type="SUPFAM" id="SSF50891">
    <property type="entry name" value="Cyclophilin-like"/>
    <property type="match status" value="1"/>
</dbReference>
<dbReference type="CDD" id="cd00317">
    <property type="entry name" value="cyclophilin"/>
    <property type="match status" value="1"/>
</dbReference>
<dbReference type="EC" id="5.2.1.8" evidence="2"/>
<dbReference type="Gene3D" id="2.40.100.10">
    <property type="entry name" value="Cyclophilin-like"/>
    <property type="match status" value="1"/>
</dbReference>
<reference evidence="5 6" key="1">
    <citation type="submission" date="2018-01" db="EMBL/GenBank/DDBJ databases">
        <title>Complete genome sequence of Streptomyces lunaelactis MM109T, a Ferroverdin A producer isolated from cave moonmilk deposits.</title>
        <authorList>
            <person name="Naome A."/>
            <person name="Martinet L."/>
            <person name="Maciejewska M."/>
            <person name="Anderssen S."/>
            <person name="Adam D."/>
            <person name="Tenconi E."/>
            <person name="Deflandre B."/>
            <person name="Arguelles-Arias A."/>
            <person name="Calusinska M."/>
            <person name="Copieters W."/>
            <person name="Karim L."/>
            <person name="Hanikenne M."/>
            <person name="Baurain D."/>
            <person name="van Wezel G."/>
            <person name="Smargiasso N."/>
            <person name="de Pauw E."/>
            <person name="Delfosse P."/>
            <person name="Rigali S."/>
        </authorList>
    </citation>
    <scope>NUCLEOTIDE SEQUENCE [LARGE SCALE GENOMIC DNA]</scope>
    <source>
        <strain evidence="5 6">MM109</strain>
    </source>
</reference>
<keyword evidence="2 5" id="KW-0413">Isomerase</keyword>
<sequence>MLSNAPRVAAGAALVAGLVTGPTGPASAVPTCGYTPAGQAARDVGTPPTDVSALKPYAAMLNTSQGIVAFNAATEKAPCTTNSFAHLAGRKYFDGTKCHRITTDGIFVLQCGDPTGTGSGGPGYQFKDENLTGATYPAGTVAMANAGPGTNGSQFFLVYKDTQLPANYTPFGDITRGMDVLGTIAEHGTKDGQSDGAPKQDVTLNSVRTTTR</sequence>
<dbReference type="InterPro" id="IPR002130">
    <property type="entry name" value="Cyclophilin-type_PPIase_dom"/>
</dbReference>
<organism evidence="5 6">
    <name type="scientific">Streptomyces lunaelactis</name>
    <dbReference type="NCBI Taxonomy" id="1535768"/>
    <lineage>
        <taxon>Bacteria</taxon>
        <taxon>Bacillati</taxon>
        <taxon>Actinomycetota</taxon>
        <taxon>Actinomycetes</taxon>
        <taxon>Kitasatosporales</taxon>
        <taxon>Streptomycetaceae</taxon>
        <taxon>Streptomyces</taxon>
    </lineage>
</organism>
<dbReference type="GO" id="GO:0003755">
    <property type="term" value="F:peptidyl-prolyl cis-trans isomerase activity"/>
    <property type="evidence" value="ECO:0007669"/>
    <property type="project" value="UniProtKB-UniRule"/>
</dbReference>
<accession>A0A2R4SWH0</accession>
<comment type="similarity">
    <text evidence="2">Belongs to the cyclophilin-type PPIase family.</text>
</comment>
<dbReference type="PRINTS" id="PR00153">
    <property type="entry name" value="CSAPPISMRASE"/>
</dbReference>
<dbReference type="InterPro" id="IPR029000">
    <property type="entry name" value="Cyclophilin-like_dom_sf"/>
</dbReference>
<dbReference type="KEGG" id="slk:SLUN_02150"/>
<proteinExistence type="inferred from homology"/>
<dbReference type="InterPro" id="IPR044666">
    <property type="entry name" value="Cyclophilin_A-like"/>
</dbReference>
<feature type="region of interest" description="Disordered" evidence="3">
    <location>
        <begin position="186"/>
        <end position="212"/>
    </location>
</feature>
<dbReference type="EMBL" id="CP026304">
    <property type="protein sequence ID" value="AVZ71215.1"/>
    <property type="molecule type" value="Genomic_DNA"/>
</dbReference>
<dbReference type="PROSITE" id="PS50072">
    <property type="entry name" value="CSA_PPIASE_2"/>
    <property type="match status" value="1"/>
</dbReference>
<feature type="compositionally biased region" description="Polar residues" evidence="3">
    <location>
        <begin position="202"/>
        <end position="212"/>
    </location>
</feature>
<comment type="catalytic activity">
    <reaction evidence="2">
        <text>[protein]-peptidylproline (omega=180) = [protein]-peptidylproline (omega=0)</text>
        <dbReference type="Rhea" id="RHEA:16237"/>
        <dbReference type="Rhea" id="RHEA-COMP:10747"/>
        <dbReference type="Rhea" id="RHEA-COMP:10748"/>
        <dbReference type="ChEBI" id="CHEBI:83833"/>
        <dbReference type="ChEBI" id="CHEBI:83834"/>
        <dbReference type="EC" id="5.2.1.8"/>
    </reaction>
</comment>
<feature type="chain" id="PRO_5015216529" description="Peptidyl-prolyl cis-trans isomerase" evidence="2">
    <location>
        <begin position="29"/>
        <end position="212"/>
    </location>
</feature>
<evidence type="ECO:0000256" key="3">
    <source>
        <dbReference type="SAM" id="MobiDB-lite"/>
    </source>
</evidence>
<name>A0A2R4SWH0_9ACTN</name>
<gene>
    <name evidence="5" type="ORF">SLUN_02150</name>
</gene>
<dbReference type="Pfam" id="PF00160">
    <property type="entry name" value="Pro_isomerase"/>
    <property type="match status" value="1"/>
</dbReference>
<evidence type="ECO:0000256" key="1">
    <source>
        <dbReference type="ARBA" id="ARBA00002388"/>
    </source>
</evidence>
<dbReference type="PANTHER" id="PTHR45625">
    <property type="entry name" value="PEPTIDYL-PROLYL CIS-TRANS ISOMERASE-RELATED"/>
    <property type="match status" value="1"/>
</dbReference>
<keyword evidence="2" id="KW-0732">Signal</keyword>
<keyword evidence="2" id="KW-0697">Rotamase</keyword>
<evidence type="ECO:0000313" key="5">
    <source>
        <dbReference type="EMBL" id="AVZ71215.1"/>
    </source>
</evidence>
<evidence type="ECO:0000256" key="2">
    <source>
        <dbReference type="RuleBase" id="RU363019"/>
    </source>
</evidence>